<feature type="transmembrane region" description="Helical" evidence="1">
    <location>
        <begin position="59"/>
        <end position="79"/>
    </location>
</feature>
<dbReference type="SUPFAM" id="SSF47699">
    <property type="entry name" value="Bifunctional inhibitor/lipid-transfer protein/seed storage 2S albumin"/>
    <property type="match status" value="1"/>
</dbReference>
<keyword evidence="1" id="KW-0472">Membrane</keyword>
<dbReference type="Gene3D" id="1.10.110.10">
    <property type="entry name" value="Plant lipid-transfer and hydrophobic proteins"/>
    <property type="match status" value="1"/>
</dbReference>
<evidence type="ECO:0000313" key="3">
    <source>
        <dbReference type="EMBL" id="CAK7325773.1"/>
    </source>
</evidence>
<dbReference type="InterPro" id="IPR016140">
    <property type="entry name" value="Bifunc_inhib/LTP/seed_store"/>
</dbReference>
<dbReference type="Proteomes" id="UP001314170">
    <property type="component" value="Unassembled WGS sequence"/>
</dbReference>
<comment type="caution">
    <text evidence="3">The sequence shown here is derived from an EMBL/GenBank/DDBJ whole genome shotgun (WGS) entry which is preliminary data.</text>
</comment>
<reference evidence="3 4" key="1">
    <citation type="submission" date="2024-01" db="EMBL/GenBank/DDBJ databases">
        <authorList>
            <person name="Waweru B."/>
        </authorList>
    </citation>
    <scope>NUCLEOTIDE SEQUENCE [LARGE SCALE GENOMIC DNA]</scope>
</reference>
<evidence type="ECO:0000259" key="2">
    <source>
        <dbReference type="SMART" id="SM00499"/>
    </source>
</evidence>
<sequence length="445" mass="48232">MTTSIHITALDGIVNVNSLFTLAVFVGLAWNPTDPTDTLIGSTDPTSCSPNPKIAEDMIAFHVYSLSSFLFSSLIALALKQAIRIAKTSNHNHGHYLQAAELLLAQVNKNLVRVGMLVSGIGSVCGCVFLMLALVNVVQLKLGSLGCGSGHSYAAIVPLVILVPVALLCYVSVVLYAFTRYRIKERWDHASTYIVVDFLLELKVALDYETDAGFLMWSVTIIAGQKLTTGVLCVLLFLFLNQNEYPRHVLVKRSVGAMDHIFLQLMCSGKLLLVMWRLTLPLASEHLENSRAFHTAVKIRGLKKHCATSTMIYGIHAALIVHCIEEMATPMKYICFVMFLALLSIPGFNQVDGAGECGKNTTPDREAFKLAPCASAAQDETASVSSQCCAQVKKIGQNPACLCAVMLSNTAKSSGIKAEIAITIPKRCNIADRPVGYKCGAYTLP</sequence>
<dbReference type="PANTHER" id="PTHR33430:SF7">
    <property type="entry name" value="OS07G0240400 PROTEIN"/>
    <property type="match status" value="1"/>
</dbReference>
<dbReference type="CDD" id="cd00010">
    <property type="entry name" value="AAI_LTSS"/>
    <property type="match status" value="1"/>
</dbReference>
<dbReference type="InterPro" id="IPR036312">
    <property type="entry name" value="Bifun_inhib/LTP/seed_sf"/>
</dbReference>
<evidence type="ECO:0000313" key="4">
    <source>
        <dbReference type="Proteomes" id="UP001314170"/>
    </source>
</evidence>
<proteinExistence type="predicted"/>
<organism evidence="3 4">
    <name type="scientific">Dovyalis caffra</name>
    <dbReference type="NCBI Taxonomy" id="77055"/>
    <lineage>
        <taxon>Eukaryota</taxon>
        <taxon>Viridiplantae</taxon>
        <taxon>Streptophyta</taxon>
        <taxon>Embryophyta</taxon>
        <taxon>Tracheophyta</taxon>
        <taxon>Spermatophyta</taxon>
        <taxon>Magnoliopsida</taxon>
        <taxon>eudicotyledons</taxon>
        <taxon>Gunneridae</taxon>
        <taxon>Pentapetalae</taxon>
        <taxon>rosids</taxon>
        <taxon>fabids</taxon>
        <taxon>Malpighiales</taxon>
        <taxon>Salicaceae</taxon>
        <taxon>Flacourtieae</taxon>
        <taxon>Dovyalis</taxon>
    </lineage>
</organism>
<feature type="transmembrane region" description="Helical" evidence="1">
    <location>
        <begin position="155"/>
        <end position="178"/>
    </location>
</feature>
<keyword evidence="1" id="KW-0812">Transmembrane</keyword>
<feature type="transmembrane region" description="Helical" evidence="1">
    <location>
        <begin position="214"/>
        <end position="240"/>
    </location>
</feature>
<dbReference type="Pfam" id="PF14368">
    <property type="entry name" value="LTP_2"/>
    <property type="match status" value="1"/>
</dbReference>
<feature type="transmembrane region" description="Helical" evidence="1">
    <location>
        <begin position="12"/>
        <end position="30"/>
    </location>
</feature>
<gene>
    <name evidence="3" type="ORF">DCAF_LOCUS3463</name>
</gene>
<name>A0AAV1QYD6_9ROSI</name>
<keyword evidence="4" id="KW-1185">Reference proteome</keyword>
<dbReference type="EMBL" id="CAWUPB010000850">
    <property type="protein sequence ID" value="CAK7325773.1"/>
    <property type="molecule type" value="Genomic_DNA"/>
</dbReference>
<keyword evidence="1" id="KW-1133">Transmembrane helix</keyword>
<accession>A0AAV1QYD6</accession>
<protein>
    <recommendedName>
        <fullName evidence="2">Bifunctional inhibitor/plant lipid transfer protein/seed storage helical domain-containing protein</fullName>
    </recommendedName>
</protein>
<evidence type="ECO:0000256" key="1">
    <source>
        <dbReference type="SAM" id="Phobius"/>
    </source>
</evidence>
<dbReference type="SMART" id="SM00499">
    <property type="entry name" value="AAI"/>
    <property type="match status" value="1"/>
</dbReference>
<feature type="domain" description="Bifunctional inhibitor/plant lipid transfer protein/seed storage helical" evidence="2">
    <location>
        <begin position="357"/>
        <end position="439"/>
    </location>
</feature>
<feature type="transmembrane region" description="Helical" evidence="1">
    <location>
        <begin position="114"/>
        <end position="135"/>
    </location>
</feature>
<dbReference type="AlphaFoldDB" id="A0AAV1QYD6"/>
<dbReference type="PANTHER" id="PTHR33430">
    <property type="entry name" value="MATERNAL EFFECT EMBRYO ARREST PROTEIN"/>
    <property type="match status" value="1"/>
</dbReference>